<dbReference type="Proteomes" id="UP001172102">
    <property type="component" value="Unassembled WGS sequence"/>
</dbReference>
<gene>
    <name evidence="2" type="ORF">B0H67DRAFT_496475</name>
</gene>
<evidence type="ECO:0000313" key="3">
    <source>
        <dbReference type="Proteomes" id="UP001172102"/>
    </source>
</evidence>
<dbReference type="SUPFAM" id="SSF52096">
    <property type="entry name" value="ClpP/crotonase"/>
    <property type="match status" value="1"/>
</dbReference>
<protein>
    <submittedName>
        <fullName evidence="2">Peptidase S41 family protein</fullName>
    </submittedName>
</protein>
<sequence>MQELAQVDSWWNLQEQGSLTGIPGQLAYDCLQSMPFRGELAIEFLDELAKYVEFQSTIEVLKTPPASYNSPSLDILKGFDKIRERVRAGFYKSQTDFDHDIKTLVGKANDGHLNVNLCSQGIFHFQRPLPLVSILEDGLQLPVIYTFSDAKLKSLGFDQVSHLVEIDGVDAVYFLEADLTMTLGYQDPDTRYNHLFHSPASNFSGSYSGGAWTSHQGIWPGAASYSLTFSNGTRRVVETTATWSEANGAMSYKTGSALFEAACLPRSNSSAPLPGSRVTHLGFDLPPSGVLAYPAALVHDKNHFIQGHYLDRPGFEDVAVLQVSSFRVHGAAVDFAQTAVRFLERAARDSKKRLILDLSSNDGGDVIPGFHLFQILFPGQPIYSATRFRATELINLMGKIYTETYRNKTSKVPLDPPFIAHTAVDPNQTQAFPSWKSLFGPHEIHGANMSSLYAHFPFALASSAYDPLYGFSNTTAPPKQPFSPENILIITNGHCGSTCALLATLLAAQNIRTIAFGGRPRAGPMQALGAVRGGQYWSLAAIDGHVARARALAGGVLSQAEVNRFEALAPRGVDNMALRLHPGAEGGVNFRNAYGLGSSGEVPLQFVYEPAGCRLFFTAENVVRPESAWWDAAGAVWGGGRCV</sequence>
<organism evidence="2 3">
    <name type="scientific">Lasiosphaeris hirsuta</name>
    <dbReference type="NCBI Taxonomy" id="260670"/>
    <lineage>
        <taxon>Eukaryota</taxon>
        <taxon>Fungi</taxon>
        <taxon>Dikarya</taxon>
        <taxon>Ascomycota</taxon>
        <taxon>Pezizomycotina</taxon>
        <taxon>Sordariomycetes</taxon>
        <taxon>Sordariomycetidae</taxon>
        <taxon>Sordariales</taxon>
        <taxon>Lasiosphaeriaceae</taxon>
        <taxon>Lasiosphaeris</taxon>
    </lineage>
</organism>
<evidence type="ECO:0000259" key="1">
    <source>
        <dbReference type="Pfam" id="PF23658"/>
    </source>
</evidence>
<dbReference type="AlphaFoldDB" id="A0AA40DQM0"/>
<reference evidence="2" key="1">
    <citation type="submission" date="2023-06" db="EMBL/GenBank/DDBJ databases">
        <title>Genome-scale phylogeny and comparative genomics of the fungal order Sordariales.</title>
        <authorList>
            <consortium name="Lawrence Berkeley National Laboratory"/>
            <person name="Hensen N."/>
            <person name="Bonometti L."/>
            <person name="Westerberg I."/>
            <person name="Brannstrom I.O."/>
            <person name="Guillou S."/>
            <person name="Cros-Aarteil S."/>
            <person name="Calhoun S."/>
            <person name="Haridas S."/>
            <person name="Kuo A."/>
            <person name="Mondo S."/>
            <person name="Pangilinan J."/>
            <person name="Riley R."/>
            <person name="Labutti K."/>
            <person name="Andreopoulos B."/>
            <person name="Lipzen A."/>
            <person name="Chen C."/>
            <person name="Yanf M."/>
            <person name="Daum C."/>
            <person name="Ng V."/>
            <person name="Clum A."/>
            <person name="Steindorff A."/>
            <person name="Ohm R."/>
            <person name="Martin F."/>
            <person name="Silar P."/>
            <person name="Natvig D."/>
            <person name="Lalanne C."/>
            <person name="Gautier V."/>
            <person name="Ament-Velasquez S.L."/>
            <person name="Kruys A."/>
            <person name="Hutchinson M.I."/>
            <person name="Powell A.J."/>
            <person name="Barry K."/>
            <person name="Miller A.N."/>
            <person name="Grigoriev I.V."/>
            <person name="Debuchy R."/>
            <person name="Gladieux P."/>
            <person name="Thoren M.H."/>
            <person name="Johannesson H."/>
        </authorList>
    </citation>
    <scope>NUCLEOTIDE SEQUENCE</scope>
    <source>
        <strain evidence="2">SMH4607-1</strain>
    </source>
</reference>
<dbReference type="Pfam" id="PF23658">
    <property type="entry name" value="PDZ_CPAF_rel"/>
    <property type="match status" value="1"/>
</dbReference>
<dbReference type="InterPro" id="IPR056186">
    <property type="entry name" value="PDZ_CPAF-rel"/>
</dbReference>
<accession>A0AA40DQM0</accession>
<dbReference type="Gene3D" id="3.90.226.10">
    <property type="entry name" value="2-enoyl-CoA Hydratase, Chain A, domain 1"/>
    <property type="match status" value="1"/>
</dbReference>
<dbReference type="PANTHER" id="PTHR37049:SF4">
    <property type="entry name" value="RHODANESE DOMAIN-CONTAINING PROTEIN"/>
    <property type="match status" value="1"/>
</dbReference>
<feature type="domain" description="CPAF-like PDZ" evidence="1">
    <location>
        <begin position="125"/>
        <end position="245"/>
    </location>
</feature>
<name>A0AA40DQM0_9PEZI</name>
<evidence type="ECO:0000313" key="2">
    <source>
        <dbReference type="EMBL" id="KAK0708468.1"/>
    </source>
</evidence>
<comment type="caution">
    <text evidence="2">The sequence shown here is derived from an EMBL/GenBank/DDBJ whole genome shotgun (WGS) entry which is preliminary data.</text>
</comment>
<proteinExistence type="predicted"/>
<dbReference type="InterPro" id="IPR029045">
    <property type="entry name" value="ClpP/crotonase-like_dom_sf"/>
</dbReference>
<dbReference type="EMBL" id="JAUKUA010000006">
    <property type="protein sequence ID" value="KAK0708468.1"/>
    <property type="molecule type" value="Genomic_DNA"/>
</dbReference>
<dbReference type="PANTHER" id="PTHR37049">
    <property type="entry name" value="PEPTIDASE S41 FAMILY PROTEIN"/>
    <property type="match status" value="1"/>
</dbReference>
<dbReference type="InterPro" id="IPR052766">
    <property type="entry name" value="S41A_metabolite_peptidase"/>
</dbReference>
<keyword evidence="3" id="KW-1185">Reference proteome</keyword>